<feature type="domain" description="Fringe-like glycosyltransferase" evidence="10">
    <location>
        <begin position="1"/>
        <end position="165"/>
    </location>
</feature>
<evidence type="ECO:0000256" key="6">
    <source>
        <dbReference type="ARBA" id="ARBA00022968"/>
    </source>
</evidence>
<comment type="caution">
    <text evidence="11">The sequence shown here is derived from an EMBL/GenBank/DDBJ whole genome shotgun (WGS) entry which is preliminary data.</text>
</comment>
<evidence type="ECO:0000256" key="9">
    <source>
        <dbReference type="ARBA" id="ARBA00037847"/>
    </source>
</evidence>
<protein>
    <submittedName>
        <fullName evidence="11">Fringe glycosyltransferase</fullName>
    </submittedName>
</protein>
<evidence type="ECO:0000259" key="10">
    <source>
        <dbReference type="Pfam" id="PF02434"/>
    </source>
</evidence>
<reference evidence="11" key="1">
    <citation type="submission" date="2022-07" db="EMBL/GenBank/DDBJ databases">
        <authorList>
            <person name="Trinca V."/>
            <person name="Uliana J.V.C."/>
            <person name="Torres T.T."/>
            <person name="Ward R.J."/>
            <person name="Monesi N."/>
        </authorList>
    </citation>
    <scope>NUCLEOTIDE SEQUENCE</scope>
    <source>
        <strain evidence="11">HSMRA1968</strain>
        <tissue evidence="11">Whole embryos</tissue>
    </source>
</reference>
<keyword evidence="3" id="KW-0328">Glycosyltransferase</keyword>
<evidence type="ECO:0000256" key="1">
    <source>
        <dbReference type="ARBA" id="ARBA00004606"/>
    </source>
</evidence>
<comment type="subcellular location">
    <subcellularLocation>
        <location evidence="9">Endomembrane system</location>
        <topology evidence="9">Single-pass membrane protein</topology>
    </subcellularLocation>
    <subcellularLocation>
        <location evidence="1">Membrane</location>
        <topology evidence="1">Single-pass type II membrane protein</topology>
    </subcellularLocation>
</comment>
<sequence length="180" mass="20819">WFCHFDDDNYVNVPRLVSLLNEYSPTMEWYLGKPSVASPLEIYLEYKKRKISEARVKFWFATGGAGFCISRALALKMLPIAGGGKFMGIGDRIRFPDDVTMGFVIEHLLRVPLTVVDQFHSHLEPMAYIGVDTFENQVSFSYGKNKNEWNVININGFDKKTDPTRYHSLHCHLFPQYCKR</sequence>
<keyword evidence="6" id="KW-0735">Signal-anchor</keyword>
<gene>
    <name evidence="11" type="primary">fng_3</name>
    <name evidence="11" type="ORF">Bhyg_16839</name>
</gene>
<organism evidence="11 12">
    <name type="scientific">Pseudolycoriella hygida</name>
    <dbReference type="NCBI Taxonomy" id="35572"/>
    <lineage>
        <taxon>Eukaryota</taxon>
        <taxon>Metazoa</taxon>
        <taxon>Ecdysozoa</taxon>
        <taxon>Arthropoda</taxon>
        <taxon>Hexapoda</taxon>
        <taxon>Insecta</taxon>
        <taxon>Pterygota</taxon>
        <taxon>Neoptera</taxon>
        <taxon>Endopterygota</taxon>
        <taxon>Diptera</taxon>
        <taxon>Nematocera</taxon>
        <taxon>Sciaroidea</taxon>
        <taxon>Sciaridae</taxon>
        <taxon>Pseudolycoriella</taxon>
    </lineage>
</organism>
<dbReference type="GO" id="GO:0016757">
    <property type="term" value="F:glycosyltransferase activity"/>
    <property type="evidence" value="ECO:0007669"/>
    <property type="project" value="UniProtKB-KW"/>
</dbReference>
<dbReference type="Pfam" id="PF02434">
    <property type="entry name" value="Fringe"/>
    <property type="match status" value="1"/>
</dbReference>
<feature type="non-terminal residue" evidence="11">
    <location>
        <position position="1"/>
    </location>
</feature>
<evidence type="ECO:0000256" key="4">
    <source>
        <dbReference type="ARBA" id="ARBA00022679"/>
    </source>
</evidence>
<dbReference type="Proteomes" id="UP001151699">
    <property type="component" value="Unassembled WGS sequence"/>
</dbReference>
<evidence type="ECO:0000256" key="2">
    <source>
        <dbReference type="ARBA" id="ARBA00008661"/>
    </source>
</evidence>
<dbReference type="Gene3D" id="3.90.550.50">
    <property type="match status" value="1"/>
</dbReference>
<name>A0A9Q0RUH2_9DIPT</name>
<evidence type="ECO:0000256" key="3">
    <source>
        <dbReference type="ARBA" id="ARBA00022676"/>
    </source>
</evidence>
<dbReference type="GO" id="GO:0016020">
    <property type="term" value="C:membrane"/>
    <property type="evidence" value="ECO:0007669"/>
    <property type="project" value="UniProtKB-SubCell"/>
</dbReference>
<evidence type="ECO:0000313" key="11">
    <source>
        <dbReference type="EMBL" id="KAJ6625924.1"/>
    </source>
</evidence>
<dbReference type="EMBL" id="WJQU01003308">
    <property type="protein sequence ID" value="KAJ6625924.1"/>
    <property type="molecule type" value="Genomic_DNA"/>
</dbReference>
<evidence type="ECO:0000313" key="12">
    <source>
        <dbReference type="Proteomes" id="UP001151699"/>
    </source>
</evidence>
<evidence type="ECO:0000256" key="7">
    <source>
        <dbReference type="ARBA" id="ARBA00022989"/>
    </source>
</evidence>
<accession>A0A9Q0RUH2</accession>
<keyword evidence="12" id="KW-1185">Reference proteome</keyword>
<dbReference type="OrthoDB" id="8959630at2759"/>
<keyword evidence="8" id="KW-0472">Membrane</keyword>
<evidence type="ECO:0000256" key="5">
    <source>
        <dbReference type="ARBA" id="ARBA00022692"/>
    </source>
</evidence>
<keyword evidence="7" id="KW-1133">Transmembrane helix</keyword>
<proteinExistence type="inferred from homology"/>
<dbReference type="InterPro" id="IPR003378">
    <property type="entry name" value="Fringe-like_glycosylTrfase"/>
</dbReference>
<evidence type="ECO:0000256" key="8">
    <source>
        <dbReference type="ARBA" id="ARBA00023136"/>
    </source>
</evidence>
<dbReference type="PANTHER" id="PTHR10811">
    <property type="entry name" value="FRINGE-RELATED"/>
    <property type="match status" value="1"/>
</dbReference>
<dbReference type="AlphaFoldDB" id="A0A9Q0RUH2"/>
<keyword evidence="4" id="KW-0808">Transferase</keyword>
<dbReference type="GO" id="GO:0012505">
    <property type="term" value="C:endomembrane system"/>
    <property type="evidence" value="ECO:0007669"/>
    <property type="project" value="UniProtKB-SubCell"/>
</dbReference>
<keyword evidence="5" id="KW-0812">Transmembrane</keyword>
<comment type="similarity">
    <text evidence="2">Belongs to the glycosyltransferase 31 family.</text>
</comment>